<dbReference type="Proteomes" id="UP000199399">
    <property type="component" value="Unassembled WGS sequence"/>
</dbReference>
<name>A0A1G7X7U2_9RHOB</name>
<dbReference type="RefSeq" id="WP_093743798.1">
    <property type="nucleotide sequence ID" value="NZ_FNBP01000012.1"/>
</dbReference>
<dbReference type="AlphaFoldDB" id="A0A1G7X7U2"/>
<dbReference type="Pfam" id="PF03413">
    <property type="entry name" value="PepSY"/>
    <property type="match status" value="2"/>
</dbReference>
<gene>
    <name evidence="3" type="ORF">SAMN04489759_11227</name>
</gene>
<accession>A0A1G7X7U2</accession>
<feature type="domain" description="PepSY" evidence="2">
    <location>
        <begin position="125"/>
        <end position="170"/>
    </location>
</feature>
<protein>
    <submittedName>
        <fullName evidence="3">Uncharacterized membrane protein YkoI</fullName>
    </submittedName>
</protein>
<feature type="chain" id="PRO_5011597504" evidence="1">
    <location>
        <begin position="22"/>
        <end position="176"/>
    </location>
</feature>
<feature type="domain" description="PepSY" evidence="2">
    <location>
        <begin position="38"/>
        <end position="92"/>
    </location>
</feature>
<dbReference type="Gene3D" id="3.10.450.40">
    <property type="match status" value="2"/>
</dbReference>
<organism evidence="3 4">
    <name type="scientific">Sulfitobacter delicatus</name>
    <dbReference type="NCBI Taxonomy" id="218672"/>
    <lineage>
        <taxon>Bacteria</taxon>
        <taxon>Pseudomonadati</taxon>
        <taxon>Pseudomonadota</taxon>
        <taxon>Alphaproteobacteria</taxon>
        <taxon>Rhodobacterales</taxon>
        <taxon>Roseobacteraceae</taxon>
        <taxon>Sulfitobacter</taxon>
    </lineage>
</organism>
<sequence>MRQQFTALAATFLLAPASVLAQDAATPDTSVKAEAVAMTRAIEAARGQIDGGVLEAEIETEDGALIYEIDMVKGSDVYEVTVDAQSGEVISQSEEQLTGFLSGLFQKDELRAAGQSGDSLMQALTELEATDGTRIEELSLEEEDGRMVYEIELTDASGERELLIDAATGESLTDAG</sequence>
<dbReference type="OrthoDB" id="7725464at2"/>
<reference evidence="4" key="1">
    <citation type="submission" date="2016-10" db="EMBL/GenBank/DDBJ databases">
        <authorList>
            <person name="Varghese N."/>
            <person name="Submissions S."/>
        </authorList>
    </citation>
    <scope>NUCLEOTIDE SEQUENCE [LARGE SCALE GENOMIC DNA]</scope>
    <source>
        <strain evidence="4">DSM 16477</strain>
    </source>
</reference>
<evidence type="ECO:0000313" key="4">
    <source>
        <dbReference type="Proteomes" id="UP000199399"/>
    </source>
</evidence>
<feature type="signal peptide" evidence="1">
    <location>
        <begin position="1"/>
        <end position="21"/>
    </location>
</feature>
<keyword evidence="4" id="KW-1185">Reference proteome</keyword>
<dbReference type="EMBL" id="FNBP01000012">
    <property type="protein sequence ID" value="SDG80241.1"/>
    <property type="molecule type" value="Genomic_DNA"/>
</dbReference>
<keyword evidence="1" id="KW-0732">Signal</keyword>
<dbReference type="STRING" id="218672.SAMN04489759_11227"/>
<evidence type="ECO:0000259" key="2">
    <source>
        <dbReference type="Pfam" id="PF03413"/>
    </source>
</evidence>
<proteinExistence type="predicted"/>
<evidence type="ECO:0000313" key="3">
    <source>
        <dbReference type="EMBL" id="SDG80241.1"/>
    </source>
</evidence>
<evidence type="ECO:0000256" key="1">
    <source>
        <dbReference type="SAM" id="SignalP"/>
    </source>
</evidence>
<dbReference type="InterPro" id="IPR025711">
    <property type="entry name" value="PepSY"/>
</dbReference>